<dbReference type="Proteomes" id="UP001153076">
    <property type="component" value="Unassembled WGS sequence"/>
</dbReference>
<dbReference type="OrthoDB" id="1851308at2759"/>
<accession>A0A9Q1GML8</accession>
<sequence>MTNYLNEEEAMVIGATTALLSATAALLKNHNYRDTNNEIRPYVNTDVDRENYINSVLFCGDTHYLNQIRMRTWSFLKLCEMLERKAILVNMIRKNVREQVLIFCHLLGHNVSGIGPNDQIMREVDQGFSHDIQRSLLSQKEKREENQSWQTNSDAIANALCNGYDIKEVQCQMHHSQTSKPFWLWVGRKYEADSNVSRCVQHFIEVDPTHDTYLNNKIDMQNGYCGWKGYHSRKWCQVI</sequence>
<gene>
    <name evidence="2" type="ORF">Cgig2_006640</name>
</gene>
<organism evidence="2 3">
    <name type="scientific">Carnegiea gigantea</name>
    <dbReference type="NCBI Taxonomy" id="171969"/>
    <lineage>
        <taxon>Eukaryota</taxon>
        <taxon>Viridiplantae</taxon>
        <taxon>Streptophyta</taxon>
        <taxon>Embryophyta</taxon>
        <taxon>Tracheophyta</taxon>
        <taxon>Spermatophyta</taxon>
        <taxon>Magnoliopsida</taxon>
        <taxon>eudicotyledons</taxon>
        <taxon>Gunneridae</taxon>
        <taxon>Pentapetalae</taxon>
        <taxon>Caryophyllales</taxon>
        <taxon>Cactineae</taxon>
        <taxon>Cactaceae</taxon>
        <taxon>Cactoideae</taxon>
        <taxon>Echinocereeae</taxon>
        <taxon>Carnegiea</taxon>
    </lineage>
</organism>
<evidence type="ECO:0000313" key="3">
    <source>
        <dbReference type="Proteomes" id="UP001153076"/>
    </source>
</evidence>
<keyword evidence="3" id="KW-1185">Reference proteome</keyword>
<reference evidence="2" key="1">
    <citation type="submission" date="2022-04" db="EMBL/GenBank/DDBJ databases">
        <title>Carnegiea gigantea Genome sequencing and assembly v2.</title>
        <authorList>
            <person name="Copetti D."/>
            <person name="Sanderson M.J."/>
            <person name="Burquez A."/>
            <person name="Wojciechowski M.F."/>
        </authorList>
    </citation>
    <scope>NUCLEOTIDE SEQUENCE</scope>
    <source>
        <strain evidence="2">SGP5-SGP5p</strain>
        <tissue evidence="2">Aerial part</tissue>
    </source>
</reference>
<evidence type="ECO:0000313" key="2">
    <source>
        <dbReference type="EMBL" id="KAJ8423325.1"/>
    </source>
</evidence>
<feature type="domain" description="DUF8040" evidence="1">
    <location>
        <begin position="49"/>
        <end position="112"/>
    </location>
</feature>
<name>A0A9Q1GML8_9CARY</name>
<dbReference type="Pfam" id="PF26138">
    <property type="entry name" value="DUF8040"/>
    <property type="match status" value="1"/>
</dbReference>
<dbReference type="EMBL" id="JAKOGI010001994">
    <property type="protein sequence ID" value="KAJ8423325.1"/>
    <property type="molecule type" value="Genomic_DNA"/>
</dbReference>
<dbReference type="AlphaFoldDB" id="A0A9Q1GML8"/>
<evidence type="ECO:0000259" key="1">
    <source>
        <dbReference type="Pfam" id="PF26138"/>
    </source>
</evidence>
<protein>
    <recommendedName>
        <fullName evidence="1">DUF8040 domain-containing protein</fullName>
    </recommendedName>
</protein>
<comment type="caution">
    <text evidence="2">The sequence shown here is derived from an EMBL/GenBank/DDBJ whole genome shotgun (WGS) entry which is preliminary data.</text>
</comment>
<dbReference type="InterPro" id="IPR058353">
    <property type="entry name" value="DUF8040"/>
</dbReference>
<proteinExistence type="predicted"/>